<comment type="catalytic activity">
    <reaction evidence="1 12">
        <text>a long-chain primary fatty alcohol + O2 = a long-chain fatty aldehyde + H2O2</text>
        <dbReference type="Rhea" id="RHEA:22756"/>
        <dbReference type="ChEBI" id="CHEBI:15379"/>
        <dbReference type="ChEBI" id="CHEBI:16240"/>
        <dbReference type="ChEBI" id="CHEBI:17176"/>
        <dbReference type="ChEBI" id="CHEBI:77396"/>
        <dbReference type="EC" id="1.1.3.20"/>
    </reaction>
</comment>
<evidence type="ECO:0000259" key="14">
    <source>
        <dbReference type="Pfam" id="PF00732"/>
    </source>
</evidence>
<evidence type="ECO:0000256" key="5">
    <source>
        <dbReference type="ARBA" id="ARBA00013125"/>
    </source>
</evidence>
<dbReference type="Pfam" id="PF00732">
    <property type="entry name" value="GMC_oxred_N"/>
    <property type="match status" value="1"/>
</dbReference>
<keyword evidence="11" id="KW-0472">Membrane</keyword>
<evidence type="ECO:0000256" key="1">
    <source>
        <dbReference type="ARBA" id="ARBA00000920"/>
    </source>
</evidence>
<dbReference type="PANTHER" id="PTHR46056">
    <property type="entry name" value="LONG-CHAIN-ALCOHOL OXIDASE"/>
    <property type="match status" value="1"/>
</dbReference>
<dbReference type="VEuPathDB" id="FungiDB:H257_07412"/>
<dbReference type="GO" id="GO:0050660">
    <property type="term" value="F:flavin adenine dinucleotide binding"/>
    <property type="evidence" value="ECO:0007669"/>
    <property type="project" value="InterPro"/>
</dbReference>
<keyword evidence="6" id="KW-0285">Flavoprotein</keyword>
<dbReference type="PIRSF" id="PIRSF028937">
    <property type="entry name" value="Lg_Ch_AO"/>
    <property type="match status" value="1"/>
</dbReference>
<accession>W4GI44</accession>
<evidence type="ECO:0000259" key="15">
    <source>
        <dbReference type="Pfam" id="PF00890"/>
    </source>
</evidence>
<evidence type="ECO:0000256" key="8">
    <source>
        <dbReference type="ARBA" id="ARBA00022827"/>
    </source>
</evidence>
<gene>
    <name evidence="17" type="ORF">H257_07412</name>
</gene>
<dbReference type="GO" id="GO:0016020">
    <property type="term" value="C:membrane"/>
    <property type="evidence" value="ECO:0007669"/>
    <property type="project" value="UniProtKB-SubCell"/>
</dbReference>
<dbReference type="GeneID" id="20809408"/>
<dbReference type="AlphaFoldDB" id="W4GI44"/>
<dbReference type="Pfam" id="PF00890">
    <property type="entry name" value="FAD_binding_2"/>
    <property type="match status" value="1"/>
</dbReference>
<dbReference type="InterPro" id="IPR012400">
    <property type="entry name" value="Long_Oxdase"/>
</dbReference>
<evidence type="ECO:0000256" key="10">
    <source>
        <dbReference type="ARBA" id="ARBA00023002"/>
    </source>
</evidence>
<evidence type="ECO:0000256" key="12">
    <source>
        <dbReference type="PIRNR" id="PIRNR028937"/>
    </source>
</evidence>
<keyword evidence="7" id="KW-0812">Transmembrane</keyword>
<evidence type="ECO:0000256" key="4">
    <source>
        <dbReference type="ARBA" id="ARBA00010790"/>
    </source>
</evidence>
<feature type="domain" description="Glucose-methanol-choline oxidoreductase N-terminal" evidence="14">
    <location>
        <begin position="256"/>
        <end position="464"/>
    </location>
</feature>
<dbReference type="STRING" id="112090.W4GI44"/>
<dbReference type="EMBL" id="KI913128">
    <property type="protein sequence ID" value="ETV79390.1"/>
    <property type="molecule type" value="Genomic_DNA"/>
</dbReference>
<feature type="domain" description="Glucose-methanol-choline oxidoreductase C-terminal" evidence="16">
    <location>
        <begin position="554"/>
        <end position="694"/>
    </location>
</feature>
<dbReference type="InterPro" id="IPR003953">
    <property type="entry name" value="FAD-dep_OxRdtase_2_FAD-bd"/>
</dbReference>
<dbReference type="InterPro" id="IPR036188">
    <property type="entry name" value="FAD/NAD-bd_sf"/>
</dbReference>
<comment type="function">
    <text evidence="2">Long-chain fatty alcohol oxidase involved in the omega-oxidation pathway of lipid degradation.</text>
</comment>
<protein>
    <recommendedName>
        <fullName evidence="5 12">Long-chain-alcohol oxidase</fullName>
        <ecNumber evidence="5 12">1.1.3.20</ecNumber>
    </recommendedName>
</protein>
<dbReference type="EC" id="1.1.3.20" evidence="5 12"/>
<organism evidence="17">
    <name type="scientific">Aphanomyces astaci</name>
    <name type="common">Crayfish plague agent</name>
    <dbReference type="NCBI Taxonomy" id="112090"/>
    <lineage>
        <taxon>Eukaryota</taxon>
        <taxon>Sar</taxon>
        <taxon>Stramenopiles</taxon>
        <taxon>Oomycota</taxon>
        <taxon>Saprolegniomycetes</taxon>
        <taxon>Saprolegniales</taxon>
        <taxon>Verrucalvaceae</taxon>
        <taxon>Aphanomyces</taxon>
    </lineage>
</organism>
<comment type="similarity">
    <text evidence="4 12">Belongs to the GMC oxidoreductase family.</text>
</comment>
<proteinExistence type="inferred from homology"/>
<dbReference type="SUPFAM" id="SSF51905">
    <property type="entry name" value="FAD/NAD(P)-binding domain"/>
    <property type="match status" value="1"/>
</dbReference>
<dbReference type="GO" id="GO:0046577">
    <property type="term" value="F:long-chain-alcohol oxidase activity"/>
    <property type="evidence" value="ECO:0007669"/>
    <property type="project" value="UniProtKB-EC"/>
</dbReference>
<dbReference type="InterPro" id="IPR000172">
    <property type="entry name" value="GMC_OxRdtase_N"/>
</dbReference>
<dbReference type="Pfam" id="PF05199">
    <property type="entry name" value="GMC_oxred_C"/>
    <property type="match status" value="1"/>
</dbReference>
<reference evidence="17" key="1">
    <citation type="submission" date="2013-12" db="EMBL/GenBank/DDBJ databases">
        <title>The Genome Sequence of Aphanomyces astaci APO3.</title>
        <authorList>
            <consortium name="The Broad Institute Genomics Platform"/>
            <person name="Russ C."/>
            <person name="Tyler B."/>
            <person name="van West P."/>
            <person name="Dieguez-Uribeondo J."/>
            <person name="Young S.K."/>
            <person name="Zeng Q."/>
            <person name="Gargeya S."/>
            <person name="Fitzgerald M."/>
            <person name="Abouelleil A."/>
            <person name="Alvarado L."/>
            <person name="Chapman S.B."/>
            <person name="Gainer-Dewar J."/>
            <person name="Goldberg J."/>
            <person name="Griggs A."/>
            <person name="Gujja S."/>
            <person name="Hansen M."/>
            <person name="Howarth C."/>
            <person name="Imamovic A."/>
            <person name="Ireland A."/>
            <person name="Larimer J."/>
            <person name="McCowan C."/>
            <person name="Murphy C."/>
            <person name="Pearson M."/>
            <person name="Poon T.W."/>
            <person name="Priest M."/>
            <person name="Roberts A."/>
            <person name="Saif S."/>
            <person name="Shea T."/>
            <person name="Sykes S."/>
            <person name="Wortman J."/>
            <person name="Nusbaum C."/>
            <person name="Birren B."/>
        </authorList>
    </citation>
    <scope>NUCLEOTIDE SEQUENCE [LARGE SCALE GENOMIC DNA]</scope>
    <source>
        <strain evidence="17">APO3</strain>
    </source>
</reference>
<feature type="domain" description="FAD-dependent oxidoreductase 2 FAD-binding" evidence="15">
    <location>
        <begin position="206"/>
        <end position="238"/>
    </location>
</feature>
<evidence type="ECO:0000313" key="17">
    <source>
        <dbReference type="EMBL" id="ETV79390.1"/>
    </source>
</evidence>
<evidence type="ECO:0000256" key="13">
    <source>
        <dbReference type="PIRSR" id="PIRSR028937-1"/>
    </source>
</evidence>
<dbReference type="OrthoDB" id="269227at2759"/>
<keyword evidence="9" id="KW-1133">Transmembrane helix</keyword>
<dbReference type="RefSeq" id="XP_009831231.1">
    <property type="nucleotide sequence ID" value="XM_009832929.1"/>
</dbReference>
<dbReference type="Gene3D" id="3.50.50.60">
    <property type="entry name" value="FAD/NAD(P)-binding domain"/>
    <property type="match status" value="2"/>
</dbReference>
<evidence type="ECO:0000256" key="6">
    <source>
        <dbReference type="ARBA" id="ARBA00022630"/>
    </source>
</evidence>
<keyword evidence="10 12" id="KW-0560">Oxidoreductase</keyword>
<evidence type="ECO:0000259" key="16">
    <source>
        <dbReference type="Pfam" id="PF05199"/>
    </source>
</evidence>
<evidence type="ECO:0000256" key="2">
    <source>
        <dbReference type="ARBA" id="ARBA00003842"/>
    </source>
</evidence>
<feature type="active site" description="Proton acceptor" evidence="13">
    <location>
        <position position="642"/>
    </location>
</feature>
<keyword evidence="8" id="KW-0274">FAD</keyword>
<evidence type="ECO:0000256" key="3">
    <source>
        <dbReference type="ARBA" id="ARBA00004370"/>
    </source>
</evidence>
<comment type="subcellular location">
    <subcellularLocation>
        <location evidence="3">Membrane</location>
    </subcellularLocation>
</comment>
<name>W4GI44_APHAT</name>
<evidence type="ECO:0000256" key="7">
    <source>
        <dbReference type="ARBA" id="ARBA00022692"/>
    </source>
</evidence>
<dbReference type="PANTHER" id="PTHR46056:SF12">
    <property type="entry name" value="LONG-CHAIN-ALCOHOL OXIDASE"/>
    <property type="match status" value="1"/>
</dbReference>
<evidence type="ECO:0000256" key="11">
    <source>
        <dbReference type="ARBA" id="ARBA00023136"/>
    </source>
</evidence>
<sequence length="735" mass="78850">MTLLSDQQKTTLAAIVSAFVAPLSEEDATGVVAEHLKDVQDNSVARTKALEAFAQMPPPDLGVVDTIASKLAFFPADKRNEFLQVLDLLATGWGTYLLTGSTRFVPFHDLSLADREHALLNLSQSRFALLRSLFRALKALSHLCTFAQQVTADTGDTNPYWEPLQYTGIPSEKPRPPRSHFHEPSFEDVDALAELANGGAIELETDVVVVGSGAGGGVVAAELAQAGHRVLVLEQGKFHHPADSTFGEMEEYEKQYADSVFLVSEDGSMQMLAGKTWGGGTAVNWSASLRPPPEVLDEWVHKHELPYFGTAAFQEALDIVCKRAGVSTDHIKHSVPNQVLLDGCAKLNFPVHAIPQNTNGHTHSCGFCSLGCPYGEKQGSHVTWLQDAAAAGAKFIAGCKVDKVTYTANVATGVKGTVLDGKVSIVVRAKTVVSACGGVYSPALLLRSGLQNPNIGRNMRLHPVTTIYGFLPTKVVKSWEGSIMTSVTDVVSNVHGNGYGARLETPTSLLGATSSLLPWRGNLDFTRLLLQVPHLSGVVTIVRDCDSPIQVKIDATGRPRVHFELGPKDAKSMVEGMIASAKILLSQGAIEVNTSHLSVPALRLDTPEDRANPVECETSQAWFRQLRATGIPVNSLGIFSAHQMSSCRMAATPAKGAVNSDGETWDVQGLYVADSSVFPTASGVNPMITTFAMGYSVAQSIKANLALEEAMGAPRTRPPPLAPPSLWSRLMSWFV</sequence>
<dbReference type="InterPro" id="IPR007867">
    <property type="entry name" value="GMC_OxRtase_C"/>
</dbReference>
<evidence type="ECO:0000256" key="9">
    <source>
        <dbReference type="ARBA" id="ARBA00022989"/>
    </source>
</evidence>